<protein>
    <submittedName>
        <fullName evidence="3">Uncharacterized protein</fullName>
    </submittedName>
</protein>
<name>A0A124FN08_9CHLR</name>
<dbReference type="EMBL" id="LGFU01000028">
    <property type="protein sequence ID" value="KUK46437.1"/>
    <property type="molecule type" value="Genomic_DNA"/>
</dbReference>
<dbReference type="Proteomes" id="UP000064249">
    <property type="component" value="Unassembled WGS sequence"/>
</dbReference>
<evidence type="ECO:0000313" key="4">
    <source>
        <dbReference type="Proteomes" id="UP000064249"/>
    </source>
</evidence>
<keyword evidence="2" id="KW-0812">Transmembrane</keyword>
<reference evidence="3 4" key="1">
    <citation type="journal article" date="2015" name="MBio">
        <title>Genome-Resolved Metagenomic Analysis Reveals Roles for Candidate Phyla and Other Microbial Community Members in Biogeochemical Transformations in Oil Reservoirs.</title>
        <authorList>
            <person name="Hu P."/>
            <person name="Tom L."/>
            <person name="Singh A."/>
            <person name="Thomas B.C."/>
            <person name="Baker B.J."/>
            <person name="Piceno Y.M."/>
            <person name="Andersen G.L."/>
            <person name="Banfield J.F."/>
        </authorList>
    </citation>
    <scope>NUCLEOTIDE SEQUENCE [LARGE SCALE GENOMIC DNA]</scope>
    <source>
        <strain evidence="3">46_16</strain>
    </source>
</reference>
<keyword evidence="2" id="KW-0472">Membrane</keyword>
<accession>A0A124FN08</accession>
<sequence>MDNIGVFVLVLRGFMAVALLAFTAIALIMLWKDLTNKSPQNPDKKGKVQRREQQ</sequence>
<keyword evidence="2" id="KW-1133">Transmembrane helix</keyword>
<dbReference type="AlphaFoldDB" id="A0A124FN08"/>
<gene>
    <name evidence="3" type="ORF">XD73_0690</name>
</gene>
<feature type="region of interest" description="Disordered" evidence="1">
    <location>
        <begin position="35"/>
        <end position="54"/>
    </location>
</feature>
<feature type="compositionally biased region" description="Basic and acidic residues" evidence="1">
    <location>
        <begin position="42"/>
        <end position="54"/>
    </location>
</feature>
<proteinExistence type="predicted"/>
<organism evidence="3 4">
    <name type="scientific">Anaerolinea thermophila</name>
    <dbReference type="NCBI Taxonomy" id="167964"/>
    <lineage>
        <taxon>Bacteria</taxon>
        <taxon>Bacillati</taxon>
        <taxon>Chloroflexota</taxon>
        <taxon>Anaerolineae</taxon>
        <taxon>Anaerolineales</taxon>
        <taxon>Anaerolineaceae</taxon>
        <taxon>Anaerolinea</taxon>
    </lineage>
</organism>
<comment type="caution">
    <text evidence="3">The sequence shown here is derived from an EMBL/GenBank/DDBJ whole genome shotgun (WGS) entry which is preliminary data.</text>
</comment>
<evidence type="ECO:0000256" key="2">
    <source>
        <dbReference type="SAM" id="Phobius"/>
    </source>
</evidence>
<feature type="transmembrane region" description="Helical" evidence="2">
    <location>
        <begin position="6"/>
        <end position="31"/>
    </location>
</feature>
<evidence type="ECO:0000313" key="3">
    <source>
        <dbReference type="EMBL" id="KUK46437.1"/>
    </source>
</evidence>
<evidence type="ECO:0000256" key="1">
    <source>
        <dbReference type="SAM" id="MobiDB-lite"/>
    </source>
</evidence>